<dbReference type="PROSITE" id="PS50011">
    <property type="entry name" value="PROTEIN_KINASE_DOM"/>
    <property type="match status" value="1"/>
</dbReference>
<dbReference type="SMART" id="SM00133">
    <property type="entry name" value="S_TK_X"/>
    <property type="match status" value="1"/>
</dbReference>
<dbReference type="InterPro" id="IPR011072">
    <property type="entry name" value="HR1_rho-bd"/>
</dbReference>
<dbReference type="PANTHER" id="PTHR24351">
    <property type="entry name" value="RIBOSOMAL PROTEIN S6 KINASE"/>
    <property type="match status" value="1"/>
</dbReference>
<dbReference type="Proteomes" id="UP000694569">
    <property type="component" value="Unplaced"/>
</dbReference>
<feature type="domain" description="Protein kinase" evidence="11">
    <location>
        <begin position="269"/>
        <end position="530"/>
    </location>
</feature>
<dbReference type="InterPro" id="IPR008271">
    <property type="entry name" value="Ser/Thr_kinase_AS"/>
</dbReference>
<dbReference type="InterPro" id="IPR036274">
    <property type="entry name" value="HR1_rpt_sf"/>
</dbReference>
<feature type="region of interest" description="Disordered" evidence="10">
    <location>
        <begin position="546"/>
        <end position="565"/>
    </location>
</feature>
<dbReference type="InterPro" id="IPR011009">
    <property type="entry name" value="Kinase-like_dom_sf"/>
</dbReference>
<accession>A0A8C5P6N2</accession>
<feature type="domain" description="AGC-kinase C-terminal" evidence="12">
    <location>
        <begin position="531"/>
        <end position="595"/>
    </location>
</feature>
<evidence type="ECO:0000259" key="11">
    <source>
        <dbReference type="PROSITE" id="PS50011"/>
    </source>
</evidence>
<dbReference type="GeneTree" id="ENSGT00940000154339"/>
<comment type="catalytic activity">
    <reaction evidence="8">
        <text>L-seryl-[protein] + ATP = O-phospho-L-seryl-[protein] + ADP + H(+)</text>
        <dbReference type="Rhea" id="RHEA:17989"/>
        <dbReference type="Rhea" id="RHEA-COMP:9863"/>
        <dbReference type="Rhea" id="RHEA-COMP:11604"/>
        <dbReference type="ChEBI" id="CHEBI:15378"/>
        <dbReference type="ChEBI" id="CHEBI:29999"/>
        <dbReference type="ChEBI" id="CHEBI:30616"/>
        <dbReference type="ChEBI" id="CHEBI:83421"/>
        <dbReference type="ChEBI" id="CHEBI:456216"/>
        <dbReference type="EC" id="2.7.11.13"/>
    </reaction>
</comment>
<keyword evidence="2" id="KW-0597">Phosphoprotein</keyword>
<dbReference type="SUPFAM" id="SSF56112">
    <property type="entry name" value="Protein kinase-like (PK-like)"/>
    <property type="match status" value="1"/>
</dbReference>
<evidence type="ECO:0000256" key="2">
    <source>
        <dbReference type="ARBA" id="ARBA00022553"/>
    </source>
</evidence>
<dbReference type="InterPro" id="IPR000961">
    <property type="entry name" value="AGC-kinase_C"/>
</dbReference>
<comment type="catalytic activity">
    <reaction evidence="7">
        <text>L-threonyl-[protein] + ATP = O-phospho-L-threonyl-[protein] + ADP + H(+)</text>
        <dbReference type="Rhea" id="RHEA:46608"/>
        <dbReference type="Rhea" id="RHEA-COMP:11060"/>
        <dbReference type="Rhea" id="RHEA-COMP:11605"/>
        <dbReference type="ChEBI" id="CHEBI:15378"/>
        <dbReference type="ChEBI" id="CHEBI:30013"/>
        <dbReference type="ChEBI" id="CHEBI:30616"/>
        <dbReference type="ChEBI" id="CHEBI:61977"/>
        <dbReference type="ChEBI" id="CHEBI:456216"/>
        <dbReference type="EC" id="2.7.11.13"/>
    </reaction>
</comment>
<name>A0A8C5P6N2_9ANUR</name>
<dbReference type="PROSITE" id="PS51285">
    <property type="entry name" value="AGC_KINASE_CTER"/>
    <property type="match status" value="1"/>
</dbReference>
<dbReference type="InterPro" id="IPR000719">
    <property type="entry name" value="Prot_kinase_dom"/>
</dbReference>
<keyword evidence="1" id="KW-0723">Serine/threonine-protein kinase</keyword>
<evidence type="ECO:0000256" key="8">
    <source>
        <dbReference type="ARBA" id="ARBA00047470"/>
    </source>
</evidence>
<dbReference type="PROSITE" id="PS00108">
    <property type="entry name" value="PROTEIN_KINASE_ST"/>
    <property type="match status" value="1"/>
</dbReference>
<evidence type="ECO:0000256" key="6">
    <source>
        <dbReference type="ARBA" id="ARBA00022840"/>
    </source>
</evidence>
<dbReference type="FunFam" id="1.10.510.10:FF:000210">
    <property type="entry name" value="Non-specific serine/threonine protein kinase"/>
    <property type="match status" value="1"/>
</dbReference>
<organism evidence="13 14">
    <name type="scientific">Leptobrachium leishanense</name>
    <name type="common">Leishan spiny toad</name>
    <dbReference type="NCBI Taxonomy" id="445787"/>
    <lineage>
        <taxon>Eukaryota</taxon>
        <taxon>Metazoa</taxon>
        <taxon>Chordata</taxon>
        <taxon>Craniata</taxon>
        <taxon>Vertebrata</taxon>
        <taxon>Euteleostomi</taxon>
        <taxon>Amphibia</taxon>
        <taxon>Batrachia</taxon>
        <taxon>Anura</taxon>
        <taxon>Pelobatoidea</taxon>
        <taxon>Megophryidae</taxon>
        <taxon>Leptobrachium</taxon>
    </lineage>
</organism>
<dbReference type="InterPro" id="IPR017441">
    <property type="entry name" value="Protein_kinase_ATP_BS"/>
</dbReference>
<dbReference type="FunFam" id="3.30.200.20:FF:000474">
    <property type="entry name" value="Serine/threonine-protein kinase N2-like"/>
    <property type="match status" value="1"/>
</dbReference>
<feature type="binding site" evidence="9">
    <location>
        <position position="298"/>
    </location>
    <ligand>
        <name>ATP</name>
        <dbReference type="ChEBI" id="CHEBI:30616"/>
    </ligand>
</feature>
<reference evidence="13" key="2">
    <citation type="submission" date="2025-09" db="UniProtKB">
        <authorList>
            <consortium name="Ensembl"/>
        </authorList>
    </citation>
    <scope>IDENTIFICATION</scope>
</reference>
<evidence type="ECO:0000256" key="9">
    <source>
        <dbReference type="PROSITE-ProRule" id="PRU10141"/>
    </source>
</evidence>
<proteinExistence type="predicted"/>
<evidence type="ECO:0000256" key="3">
    <source>
        <dbReference type="ARBA" id="ARBA00022679"/>
    </source>
</evidence>
<evidence type="ECO:0000313" key="13">
    <source>
        <dbReference type="Ensembl" id="ENSLLEP00000000738.1"/>
    </source>
</evidence>
<dbReference type="AlphaFoldDB" id="A0A8C5P6N2"/>
<sequence>MGINTSRLCCCFRSRRSSKGKTRRPSSGHVEHRVDKCSEYISEPQTELTLFEEIQKIELEIIKEQKMKEGAEKILNAVKRRKHRASVEKFLAASNKKLEALSKGLQDLHACRYKLQVEEHPGETGPEDRQVHMDVVSLSDVEVQIPDIALMASELPFRVYADELDEEDPELDLNIGIFPSDCVCPISLTHKILGLENYPASSDASSHSIVPESAVDTKDSEPAVETTNSSILQNVVVPAEEISIEPEVSTEGNMAAPIPVDAPMSLQDFRCCAVLGRGEFGKVLLTEHLKMKRMFAIKAMKKANLDSPREVMSLMSERNALQLASQTHHPFLVNLFASFQNNHHVFLVMDYSAGGDLKSHLMKASGVFPAARATFYAACVVLGIKFLHKHEIIHRDIKLENIVLDQDGYAKITDFGFCKEGIGYGARTKTMCGTLDYMAPEILRRTSYTRSVDWWSFGVLLYTMLVGNTPFAGEDQNQIEQNILTSIIRFPRTISVLAMSILKNLLTRNPAMRLGAGRNGASKVKKHLFFRETNWRKMSARKVRPPFIPTIQGPEDTGNFMKSSPCGDPVLTPPRRSYIRTEHFDDFDWTAEGAE</sequence>
<keyword evidence="3" id="KW-0808">Transferase</keyword>
<reference evidence="13" key="1">
    <citation type="submission" date="2025-08" db="UniProtKB">
        <authorList>
            <consortium name="Ensembl"/>
        </authorList>
    </citation>
    <scope>IDENTIFICATION</scope>
</reference>
<keyword evidence="4 9" id="KW-0547">Nucleotide-binding</keyword>
<evidence type="ECO:0000256" key="4">
    <source>
        <dbReference type="ARBA" id="ARBA00022741"/>
    </source>
</evidence>
<dbReference type="GO" id="GO:0005524">
    <property type="term" value="F:ATP binding"/>
    <property type="evidence" value="ECO:0007669"/>
    <property type="project" value="UniProtKB-UniRule"/>
</dbReference>
<dbReference type="SMART" id="SM00220">
    <property type="entry name" value="S_TKc"/>
    <property type="match status" value="1"/>
</dbReference>
<dbReference type="GO" id="GO:0004697">
    <property type="term" value="F:diacylglycerol-dependent serine/threonine kinase activity"/>
    <property type="evidence" value="ECO:0007669"/>
    <property type="project" value="UniProtKB-EC"/>
</dbReference>
<keyword evidence="5" id="KW-0418">Kinase</keyword>
<evidence type="ECO:0000256" key="10">
    <source>
        <dbReference type="SAM" id="MobiDB-lite"/>
    </source>
</evidence>
<evidence type="ECO:0000256" key="1">
    <source>
        <dbReference type="ARBA" id="ARBA00022527"/>
    </source>
</evidence>
<evidence type="ECO:0000259" key="12">
    <source>
        <dbReference type="PROSITE" id="PS51285"/>
    </source>
</evidence>
<dbReference type="Pfam" id="PF02185">
    <property type="entry name" value="HR1"/>
    <property type="match status" value="1"/>
</dbReference>
<evidence type="ECO:0000256" key="5">
    <source>
        <dbReference type="ARBA" id="ARBA00022777"/>
    </source>
</evidence>
<evidence type="ECO:0000313" key="14">
    <source>
        <dbReference type="Proteomes" id="UP000694569"/>
    </source>
</evidence>
<evidence type="ECO:0008006" key="15">
    <source>
        <dbReference type="Google" id="ProtNLM"/>
    </source>
</evidence>
<dbReference type="OrthoDB" id="63267at2759"/>
<keyword evidence="6 9" id="KW-0067">ATP-binding</keyword>
<dbReference type="Gene3D" id="3.30.200.20">
    <property type="entry name" value="Phosphorylase Kinase, domain 1"/>
    <property type="match status" value="1"/>
</dbReference>
<dbReference type="SUPFAM" id="SSF46585">
    <property type="entry name" value="HR1 repeat"/>
    <property type="match status" value="1"/>
</dbReference>
<dbReference type="GO" id="GO:0007165">
    <property type="term" value="P:signal transduction"/>
    <property type="evidence" value="ECO:0007669"/>
    <property type="project" value="InterPro"/>
</dbReference>
<dbReference type="Gene3D" id="1.10.287.160">
    <property type="entry name" value="HR1 repeat"/>
    <property type="match status" value="1"/>
</dbReference>
<dbReference type="Pfam" id="PF00069">
    <property type="entry name" value="Pkinase"/>
    <property type="match status" value="1"/>
</dbReference>
<keyword evidence="14" id="KW-1185">Reference proteome</keyword>
<dbReference type="Gene3D" id="1.10.510.10">
    <property type="entry name" value="Transferase(Phosphotransferase) domain 1"/>
    <property type="match status" value="1"/>
</dbReference>
<protein>
    <recommendedName>
        <fullName evidence="15">Protein kinase domain-containing protein</fullName>
    </recommendedName>
</protein>
<evidence type="ECO:0000256" key="7">
    <source>
        <dbReference type="ARBA" id="ARBA00047272"/>
    </source>
</evidence>
<dbReference type="PROSITE" id="PS00107">
    <property type="entry name" value="PROTEIN_KINASE_ATP"/>
    <property type="match status" value="1"/>
</dbReference>
<dbReference type="Ensembl" id="ENSLLET00000000767.1">
    <property type="protein sequence ID" value="ENSLLEP00000000738.1"/>
    <property type="gene ID" value="ENSLLEG00000000475.1"/>
</dbReference>